<feature type="binding site" evidence="6">
    <location>
        <position position="318"/>
    </location>
    <ligand>
        <name>substrate</name>
    </ligand>
</feature>
<evidence type="ECO:0000256" key="6">
    <source>
        <dbReference type="HAMAP-Rule" id="MF_01201"/>
    </source>
</evidence>
<dbReference type="Pfam" id="PF01168">
    <property type="entry name" value="Ala_racemase_N"/>
    <property type="match status" value="1"/>
</dbReference>
<dbReference type="SUPFAM" id="SSF51419">
    <property type="entry name" value="PLP-binding barrel"/>
    <property type="match status" value="1"/>
</dbReference>
<dbReference type="SMART" id="SM01005">
    <property type="entry name" value="Ala_racemase_C"/>
    <property type="match status" value="1"/>
</dbReference>
<evidence type="ECO:0000256" key="2">
    <source>
        <dbReference type="ARBA" id="ARBA00001933"/>
    </source>
</evidence>
<organism evidence="8 9">
    <name type="scientific">Candidatus Trichorickettsia mobilis</name>
    <dbReference type="NCBI Taxonomy" id="1346319"/>
    <lineage>
        <taxon>Bacteria</taxon>
        <taxon>Pseudomonadati</taxon>
        <taxon>Pseudomonadota</taxon>
        <taxon>Alphaproteobacteria</taxon>
        <taxon>Rickettsiales</taxon>
        <taxon>Rickettsiaceae</taxon>
        <taxon>Rickettsieae</taxon>
        <taxon>Candidatus Trichorickettsia</taxon>
    </lineage>
</organism>
<feature type="active site" description="Proton acceptor; specific for L-alanine" evidence="6">
    <location>
        <position position="270"/>
    </location>
</feature>
<keyword evidence="4 6" id="KW-0663">Pyridoxal phosphate</keyword>
<evidence type="ECO:0000256" key="5">
    <source>
        <dbReference type="ARBA" id="ARBA00023235"/>
    </source>
</evidence>
<dbReference type="InterPro" id="IPR001608">
    <property type="entry name" value="Ala_racemase_N"/>
</dbReference>
<dbReference type="InterPro" id="IPR011079">
    <property type="entry name" value="Ala_racemase_C"/>
</dbReference>
<comment type="similarity">
    <text evidence="6">Belongs to the alanine racemase family.</text>
</comment>
<protein>
    <recommendedName>
        <fullName evidence="3 6">Alanine racemase</fullName>
        <ecNumber evidence="3 6">5.1.1.1</ecNumber>
    </recommendedName>
</protein>
<reference evidence="8 9" key="1">
    <citation type="submission" date="2022-10" db="EMBL/GenBank/DDBJ databases">
        <title>Host association and intracellularity evolved multiple times independently in the Rickettsiales.</title>
        <authorList>
            <person name="Castelli M."/>
            <person name="Nardi T."/>
            <person name="Gammuto L."/>
            <person name="Bellinzona G."/>
            <person name="Sabaneyeva E."/>
            <person name="Potekhin A."/>
            <person name="Serra V."/>
            <person name="Petroni G."/>
            <person name="Sassera D."/>
        </authorList>
    </citation>
    <scope>NUCLEOTIDE SEQUENCE [LARGE SCALE GENOMIC DNA]</scope>
    <source>
        <strain evidence="8 9">Kr 154-4</strain>
    </source>
</reference>
<dbReference type="Gene3D" id="3.20.20.10">
    <property type="entry name" value="Alanine racemase"/>
    <property type="match status" value="1"/>
</dbReference>
<proteinExistence type="inferred from homology"/>
<dbReference type="InterPro" id="IPR029066">
    <property type="entry name" value="PLP-binding_barrel"/>
</dbReference>
<evidence type="ECO:0000256" key="1">
    <source>
        <dbReference type="ARBA" id="ARBA00000316"/>
    </source>
</evidence>
<gene>
    <name evidence="8" type="ORF">Trichorick_00832</name>
</gene>
<feature type="active site" description="Proton acceptor; specific for D-alanine" evidence="6">
    <location>
        <position position="37"/>
    </location>
</feature>
<keyword evidence="9" id="KW-1185">Reference proteome</keyword>
<dbReference type="Gene3D" id="2.40.37.10">
    <property type="entry name" value="Lyase, Ornithine Decarboxylase, Chain A, domain 1"/>
    <property type="match status" value="1"/>
</dbReference>
<dbReference type="EC" id="5.1.1.1" evidence="3 6"/>
<dbReference type="NCBIfam" id="NF000792">
    <property type="entry name" value="PRK00053.2-3"/>
    <property type="match status" value="1"/>
</dbReference>
<dbReference type="NCBIfam" id="TIGR00492">
    <property type="entry name" value="alr"/>
    <property type="match status" value="1"/>
</dbReference>
<dbReference type="Pfam" id="PF00842">
    <property type="entry name" value="Ala_racemase_C"/>
    <property type="match status" value="1"/>
</dbReference>
<dbReference type="CDD" id="cd00430">
    <property type="entry name" value="PLPDE_III_AR"/>
    <property type="match status" value="1"/>
</dbReference>
<name>A0ABZ0UV31_9RICK</name>
<dbReference type="RefSeq" id="WP_323737765.1">
    <property type="nucleotide sequence ID" value="NZ_CP112932.1"/>
</dbReference>
<dbReference type="HAMAP" id="MF_01201">
    <property type="entry name" value="Ala_racemase"/>
    <property type="match status" value="1"/>
</dbReference>
<comment type="pathway">
    <text evidence="6">Amino-acid biosynthesis; D-alanine biosynthesis; D-alanine from L-alanine: step 1/1.</text>
</comment>
<dbReference type="InterPro" id="IPR000821">
    <property type="entry name" value="Ala_racemase"/>
</dbReference>
<feature type="binding site" evidence="6">
    <location>
        <position position="148"/>
    </location>
    <ligand>
        <name>substrate</name>
    </ligand>
</feature>
<dbReference type="PANTHER" id="PTHR30511">
    <property type="entry name" value="ALANINE RACEMASE"/>
    <property type="match status" value="1"/>
</dbReference>
<evidence type="ECO:0000256" key="3">
    <source>
        <dbReference type="ARBA" id="ARBA00013089"/>
    </source>
</evidence>
<feature type="modified residue" description="N6-(pyridoxal phosphate)lysine" evidence="6">
    <location>
        <position position="37"/>
    </location>
</feature>
<dbReference type="PRINTS" id="PR00992">
    <property type="entry name" value="ALARACEMASE"/>
</dbReference>
<dbReference type="PANTHER" id="PTHR30511:SF0">
    <property type="entry name" value="ALANINE RACEMASE, CATABOLIC-RELATED"/>
    <property type="match status" value="1"/>
</dbReference>
<comment type="cofactor">
    <cofactor evidence="2 6">
        <name>pyridoxal 5'-phosphate</name>
        <dbReference type="ChEBI" id="CHEBI:597326"/>
    </cofactor>
</comment>
<dbReference type="EMBL" id="CP112932">
    <property type="protein sequence ID" value="WPY00942.1"/>
    <property type="molecule type" value="Genomic_DNA"/>
</dbReference>
<comment type="catalytic activity">
    <reaction evidence="1 6">
        <text>L-alanine = D-alanine</text>
        <dbReference type="Rhea" id="RHEA:20249"/>
        <dbReference type="ChEBI" id="CHEBI:57416"/>
        <dbReference type="ChEBI" id="CHEBI:57972"/>
        <dbReference type="EC" id="5.1.1.1"/>
    </reaction>
</comment>
<evidence type="ECO:0000256" key="4">
    <source>
        <dbReference type="ARBA" id="ARBA00022898"/>
    </source>
</evidence>
<feature type="domain" description="Alanine racemase C-terminal" evidence="7">
    <location>
        <begin position="249"/>
        <end position="375"/>
    </location>
</feature>
<evidence type="ECO:0000259" key="7">
    <source>
        <dbReference type="SMART" id="SM01005"/>
    </source>
</evidence>
<sequence length="377" mass="41914">MFEPIKCTLTIDLSLIRANYRILSAMANQAILGAVVKANCYGLGAVKIATALYQEGCRDFFVATLDEAIELQESLGNNIAVTSNKLISNSTNIFVLSGVSNTDAKDFDQYKLIPVLNNLAQLQIWNQLASNKNTKLPAILHFNTGMHRLGIPHEEIEIIQQNPNLLNGLELLYIMSHLSTSTDADHIYNRQQLEKLKNYRQYFPEIKVSLANSSSIFLGADYHYDLIRPGAALYGINPTPRQPNPMQHVVSLTAPIIQLQSVLTGNAISYDMTFITKRDTIIATLPIGYADGYPRALSNRGKVYIAGHSAPIVGTISMDLMVVDVTDIPSEQIFLGQQVEIIGDYYTIDQLAEDAGTIAYEILTRLGKRYHRIYKTD</sequence>
<comment type="function">
    <text evidence="6">Catalyzes the interconversion of L-alanine and D-alanine. May also act on other amino acids.</text>
</comment>
<dbReference type="InterPro" id="IPR009006">
    <property type="entry name" value="Ala_racemase/Decarboxylase_C"/>
</dbReference>
<dbReference type="SUPFAM" id="SSF50621">
    <property type="entry name" value="Alanine racemase C-terminal domain-like"/>
    <property type="match status" value="1"/>
</dbReference>
<evidence type="ECO:0000313" key="8">
    <source>
        <dbReference type="EMBL" id="WPY00942.1"/>
    </source>
</evidence>
<dbReference type="Proteomes" id="UP001326613">
    <property type="component" value="Chromosome"/>
</dbReference>
<evidence type="ECO:0000313" key="9">
    <source>
        <dbReference type="Proteomes" id="UP001326613"/>
    </source>
</evidence>
<keyword evidence="5 6" id="KW-0413">Isomerase</keyword>
<accession>A0ABZ0UV31</accession>